<dbReference type="Proteomes" id="UP000077266">
    <property type="component" value="Unassembled WGS sequence"/>
</dbReference>
<proteinExistence type="predicted"/>
<reference evidence="2 3" key="1">
    <citation type="journal article" date="2016" name="Mol. Biol. Evol.">
        <title>Comparative Genomics of Early-Diverging Mushroom-Forming Fungi Provides Insights into the Origins of Lignocellulose Decay Capabilities.</title>
        <authorList>
            <person name="Nagy L.G."/>
            <person name="Riley R."/>
            <person name="Tritt A."/>
            <person name="Adam C."/>
            <person name="Daum C."/>
            <person name="Floudas D."/>
            <person name="Sun H."/>
            <person name="Yadav J.S."/>
            <person name="Pangilinan J."/>
            <person name="Larsson K.H."/>
            <person name="Matsuura K."/>
            <person name="Barry K."/>
            <person name="Labutti K."/>
            <person name="Kuo R."/>
            <person name="Ohm R.A."/>
            <person name="Bhattacharya S.S."/>
            <person name="Shirouzu T."/>
            <person name="Yoshinaga Y."/>
            <person name="Martin F.M."/>
            <person name="Grigoriev I.V."/>
            <person name="Hibbett D.S."/>
        </authorList>
    </citation>
    <scope>NUCLEOTIDE SEQUENCE [LARGE SCALE GENOMIC DNA]</scope>
    <source>
        <strain evidence="2 3">HHB12029</strain>
    </source>
</reference>
<sequence>MARRVARNAGRGREGVQTQPISASQPPPVPSPWSRNYSPPLHPLAGPCCSLQPLSAPCARFTASCACSHVMSLQLLRRLDISLSRALPRIRFSPNALAKLAESQRVPDGDSSDCCDEV</sequence>
<name>A0A165FU29_EXIGL</name>
<keyword evidence="3" id="KW-1185">Reference proteome</keyword>
<feature type="region of interest" description="Disordered" evidence="1">
    <location>
        <begin position="1"/>
        <end position="36"/>
    </location>
</feature>
<evidence type="ECO:0000313" key="3">
    <source>
        <dbReference type="Proteomes" id="UP000077266"/>
    </source>
</evidence>
<gene>
    <name evidence="2" type="ORF">EXIGLDRAFT_141585</name>
</gene>
<dbReference type="InParanoid" id="A0A165FU29"/>
<accession>A0A165FU29</accession>
<organism evidence="2 3">
    <name type="scientific">Exidia glandulosa HHB12029</name>
    <dbReference type="NCBI Taxonomy" id="1314781"/>
    <lineage>
        <taxon>Eukaryota</taxon>
        <taxon>Fungi</taxon>
        <taxon>Dikarya</taxon>
        <taxon>Basidiomycota</taxon>
        <taxon>Agaricomycotina</taxon>
        <taxon>Agaricomycetes</taxon>
        <taxon>Auriculariales</taxon>
        <taxon>Exidiaceae</taxon>
        <taxon>Exidia</taxon>
    </lineage>
</organism>
<dbReference type="AlphaFoldDB" id="A0A165FU29"/>
<dbReference type="EMBL" id="KV426070">
    <property type="protein sequence ID" value="KZV89532.1"/>
    <property type="molecule type" value="Genomic_DNA"/>
</dbReference>
<evidence type="ECO:0000256" key="1">
    <source>
        <dbReference type="SAM" id="MobiDB-lite"/>
    </source>
</evidence>
<evidence type="ECO:0000313" key="2">
    <source>
        <dbReference type="EMBL" id="KZV89532.1"/>
    </source>
</evidence>
<protein>
    <submittedName>
        <fullName evidence="2">Uncharacterized protein</fullName>
    </submittedName>
</protein>